<feature type="compositionally biased region" description="Basic and acidic residues" evidence="1">
    <location>
        <begin position="216"/>
        <end position="226"/>
    </location>
</feature>
<reference evidence="3" key="1">
    <citation type="submission" date="2024-02" db="UniProtKB">
        <authorList>
            <consortium name="WormBaseParasite"/>
        </authorList>
    </citation>
    <scope>IDENTIFICATION</scope>
</reference>
<sequence length="293" mass="34012">MTKFLQTAALCCVSNIIDVIKASLWVSYVNDRLKFPKNINFSEKRIEDGRLLLVDEKFIQQVTEISNQTEMLRELKRKNKNVGFGIKRYKSGNGTKVNLNQNPATVPITVQTRNALGWSLVACRNMMNANGLTKIEKFMLPKITKEEQWFKNKKNKKSEWLQSTKIWHIGDRLIDVQYENETICLHKERIHVNKPLPEMIKEENDEEYQDNTSTKDLSDQQDKFSESTISEKELNEILKNYKYDAIVRCNESTGDYNVIDIVGLYYTEDSFIKVIILNKTGFNHGAAKNSQQN</sequence>
<evidence type="ECO:0000256" key="1">
    <source>
        <dbReference type="SAM" id="MobiDB-lite"/>
    </source>
</evidence>
<evidence type="ECO:0000313" key="2">
    <source>
        <dbReference type="Proteomes" id="UP000035681"/>
    </source>
</evidence>
<feature type="region of interest" description="Disordered" evidence="1">
    <location>
        <begin position="204"/>
        <end position="226"/>
    </location>
</feature>
<evidence type="ECO:0000313" key="3">
    <source>
        <dbReference type="WBParaSite" id="TCONS_00015912.p1"/>
    </source>
</evidence>
<proteinExistence type="predicted"/>
<organism evidence="2 3">
    <name type="scientific">Strongyloides stercoralis</name>
    <name type="common">Threadworm</name>
    <dbReference type="NCBI Taxonomy" id="6248"/>
    <lineage>
        <taxon>Eukaryota</taxon>
        <taxon>Metazoa</taxon>
        <taxon>Ecdysozoa</taxon>
        <taxon>Nematoda</taxon>
        <taxon>Chromadorea</taxon>
        <taxon>Rhabditida</taxon>
        <taxon>Tylenchina</taxon>
        <taxon>Panagrolaimomorpha</taxon>
        <taxon>Strongyloidoidea</taxon>
        <taxon>Strongyloididae</taxon>
        <taxon>Strongyloides</taxon>
    </lineage>
</organism>
<keyword evidence="2" id="KW-1185">Reference proteome</keyword>
<name>A0AAF5DQU0_STRER</name>
<accession>A0AAF5DQU0</accession>
<dbReference type="AlphaFoldDB" id="A0AAF5DQU0"/>
<dbReference type="WBParaSite" id="TCONS_00015912.p1">
    <property type="protein sequence ID" value="TCONS_00015912.p1"/>
    <property type="gene ID" value="XLOC_010669"/>
</dbReference>
<protein>
    <submittedName>
        <fullName evidence="3">Uncharacterized protein</fullName>
    </submittedName>
</protein>
<dbReference type="Proteomes" id="UP000035681">
    <property type="component" value="Unplaced"/>
</dbReference>